<dbReference type="Gene3D" id="3.40.1190.20">
    <property type="match status" value="1"/>
</dbReference>
<evidence type="ECO:0000313" key="8">
    <source>
        <dbReference type="Proteomes" id="UP000680865"/>
    </source>
</evidence>
<dbReference type="GO" id="GO:0008902">
    <property type="term" value="F:hydroxymethylpyrimidine kinase activity"/>
    <property type="evidence" value="ECO:0007669"/>
    <property type="project" value="UniProtKB-EC"/>
</dbReference>
<reference evidence="7" key="1">
    <citation type="submission" date="2021-03" db="EMBL/GenBank/DDBJ databases">
        <title>Whole genome shotgun sequence of Actinoplanes consettensis NBRC 14913.</title>
        <authorList>
            <person name="Komaki H."/>
            <person name="Tamura T."/>
        </authorList>
    </citation>
    <scope>NUCLEOTIDE SEQUENCE</scope>
    <source>
        <strain evidence="7">NBRC 14913</strain>
    </source>
</reference>
<evidence type="ECO:0000259" key="6">
    <source>
        <dbReference type="Pfam" id="PF08543"/>
    </source>
</evidence>
<proteinExistence type="predicted"/>
<organism evidence="7 8">
    <name type="scientific">Winogradskya consettensis</name>
    <dbReference type="NCBI Taxonomy" id="113560"/>
    <lineage>
        <taxon>Bacteria</taxon>
        <taxon>Bacillati</taxon>
        <taxon>Actinomycetota</taxon>
        <taxon>Actinomycetes</taxon>
        <taxon>Micromonosporales</taxon>
        <taxon>Micromonosporaceae</taxon>
        <taxon>Winogradskya</taxon>
    </lineage>
</organism>
<protein>
    <submittedName>
        <fullName evidence="7">Hydroxymethylpyrimidine/phosphomethylpyrimidine kinase</fullName>
    </submittedName>
</protein>
<dbReference type="EMBL" id="BOQP01000003">
    <property type="protein sequence ID" value="GIM67601.1"/>
    <property type="molecule type" value="Genomic_DNA"/>
</dbReference>
<dbReference type="GO" id="GO:0009228">
    <property type="term" value="P:thiamine biosynthetic process"/>
    <property type="evidence" value="ECO:0007669"/>
    <property type="project" value="UniProtKB-KW"/>
</dbReference>
<dbReference type="PANTHER" id="PTHR20858">
    <property type="entry name" value="PHOSPHOMETHYLPYRIMIDINE KINASE"/>
    <property type="match status" value="1"/>
</dbReference>
<evidence type="ECO:0000256" key="1">
    <source>
        <dbReference type="ARBA" id="ARBA00000151"/>
    </source>
</evidence>
<dbReference type="AlphaFoldDB" id="A0A919S9L0"/>
<accession>A0A919S9L0</accession>
<dbReference type="NCBIfam" id="TIGR00097">
    <property type="entry name" value="HMP-P_kinase"/>
    <property type="match status" value="1"/>
</dbReference>
<keyword evidence="7" id="KW-0808">Transferase</keyword>
<evidence type="ECO:0000256" key="3">
    <source>
        <dbReference type="ARBA" id="ARBA00003848"/>
    </source>
</evidence>
<comment type="catalytic activity">
    <reaction evidence="2">
        <text>4-amino-2-methyl-5-(phosphooxymethyl)pyrimidine + ATP = 4-amino-2-methyl-5-(diphosphooxymethyl)pyrimidine + ADP</text>
        <dbReference type="Rhea" id="RHEA:19893"/>
        <dbReference type="ChEBI" id="CHEBI:30616"/>
        <dbReference type="ChEBI" id="CHEBI:57841"/>
        <dbReference type="ChEBI" id="CHEBI:58354"/>
        <dbReference type="ChEBI" id="CHEBI:456216"/>
        <dbReference type="EC" id="2.7.4.7"/>
    </reaction>
</comment>
<gene>
    <name evidence="7" type="primary">thiD</name>
    <name evidence="7" type="ORF">Aco04nite_07090</name>
</gene>
<keyword evidence="7" id="KW-0418">Kinase</keyword>
<dbReference type="InterPro" id="IPR013749">
    <property type="entry name" value="PM/HMP-P_kinase-1"/>
</dbReference>
<sequence length="269" mass="27067">MRRASGAAPDEVSRASGAAPDEVSRAFGADADGASPVVVLTVAGSDSGGGAGIQADLKTFAALGTYGVSVITAVTAQNTLGVTAIHSVPPAIVAAQLDAVLADFPVAAVKVGMVSDPAVAAVIAERAGRLPNLVVDPVLVATSGSRLSDVGAVAPLLAYAKILTPNRQEAEALHGFSFGDAAVVVTGSEDAVDVLRYEGQRLELRGEPVPTRNNHGSGCTFSSAIAARLALGDELIDAVSFAKAYVARALLGGRDWKLGAGPGPLHHFI</sequence>
<dbReference type="RefSeq" id="WP_212995699.1">
    <property type="nucleotide sequence ID" value="NZ_BAAATW010000009.1"/>
</dbReference>
<dbReference type="SUPFAM" id="SSF53613">
    <property type="entry name" value="Ribokinase-like"/>
    <property type="match status" value="1"/>
</dbReference>
<comment type="function">
    <text evidence="3">Catalyzes the phosphorylation of hydroxymethylpyrimidine phosphate (HMP-P) to HMP-PP, and of HMP to HMP-P.</text>
</comment>
<evidence type="ECO:0000313" key="7">
    <source>
        <dbReference type="EMBL" id="GIM67601.1"/>
    </source>
</evidence>
<comment type="caution">
    <text evidence="7">The sequence shown here is derived from an EMBL/GenBank/DDBJ whole genome shotgun (WGS) entry which is preliminary data.</text>
</comment>
<name>A0A919S9L0_9ACTN</name>
<comment type="pathway">
    <text evidence="4">Cofactor biosynthesis; thiamine diphosphate biosynthesis; 4-amino-2-methyl-5-diphosphomethylpyrimidine from 5-amino-1-(5-phospho-D-ribosyl)imidazole: step 3/3.</text>
</comment>
<comment type="catalytic activity">
    <reaction evidence="1">
        <text>4-amino-5-hydroxymethyl-2-methylpyrimidine + ATP = 4-amino-2-methyl-5-(phosphooxymethyl)pyrimidine + ADP + H(+)</text>
        <dbReference type="Rhea" id="RHEA:23096"/>
        <dbReference type="ChEBI" id="CHEBI:15378"/>
        <dbReference type="ChEBI" id="CHEBI:16892"/>
        <dbReference type="ChEBI" id="CHEBI:30616"/>
        <dbReference type="ChEBI" id="CHEBI:58354"/>
        <dbReference type="ChEBI" id="CHEBI:456216"/>
        <dbReference type="EC" id="2.7.1.49"/>
    </reaction>
</comment>
<feature type="domain" description="Pyridoxamine kinase/Phosphomethylpyrimidine kinase" evidence="6">
    <location>
        <begin position="46"/>
        <end position="266"/>
    </location>
</feature>
<evidence type="ECO:0000256" key="2">
    <source>
        <dbReference type="ARBA" id="ARBA00000565"/>
    </source>
</evidence>
<evidence type="ECO:0000256" key="4">
    <source>
        <dbReference type="ARBA" id="ARBA00004769"/>
    </source>
</evidence>
<dbReference type="Proteomes" id="UP000680865">
    <property type="component" value="Unassembled WGS sequence"/>
</dbReference>
<dbReference type="CDD" id="cd01169">
    <property type="entry name" value="HMPP_kinase"/>
    <property type="match status" value="1"/>
</dbReference>
<dbReference type="Pfam" id="PF08543">
    <property type="entry name" value="Phos_pyr_kin"/>
    <property type="match status" value="1"/>
</dbReference>
<dbReference type="GO" id="GO:0005829">
    <property type="term" value="C:cytosol"/>
    <property type="evidence" value="ECO:0007669"/>
    <property type="project" value="TreeGrafter"/>
</dbReference>
<evidence type="ECO:0000256" key="5">
    <source>
        <dbReference type="ARBA" id="ARBA00022977"/>
    </source>
</evidence>
<dbReference type="PANTHER" id="PTHR20858:SF17">
    <property type="entry name" value="HYDROXYMETHYLPYRIMIDINE_PHOSPHOMETHYLPYRIMIDINE KINASE THI20-RELATED"/>
    <property type="match status" value="1"/>
</dbReference>
<keyword evidence="8" id="KW-1185">Reference proteome</keyword>
<dbReference type="InterPro" id="IPR029056">
    <property type="entry name" value="Ribokinase-like"/>
</dbReference>
<keyword evidence="5" id="KW-0784">Thiamine biosynthesis</keyword>
<dbReference type="GO" id="GO:0008972">
    <property type="term" value="F:phosphomethylpyrimidine kinase activity"/>
    <property type="evidence" value="ECO:0007669"/>
    <property type="project" value="UniProtKB-EC"/>
</dbReference>
<dbReference type="InterPro" id="IPR004399">
    <property type="entry name" value="HMP/HMP-P_kinase_dom"/>
</dbReference>